<feature type="region of interest" description="Disordered" evidence="5">
    <location>
        <begin position="930"/>
        <end position="952"/>
    </location>
</feature>
<feature type="compositionally biased region" description="Polar residues" evidence="5">
    <location>
        <begin position="1092"/>
        <end position="1101"/>
    </location>
</feature>
<feature type="transmembrane region" description="Helical" evidence="6">
    <location>
        <begin position="108"/>
        <end position="128"/>
    </location>
</feature>
<feature type="transmembrane region" description="Helical" evidence="6">
    <location>
        <begin position="161"/>
        <end position="184"/>
    </location>
</feature>
<feature type="compositionally biased region" description="Polar residues" evidence="5">
    <location>
        <begin position="592"/>
        <end position="603"/>
    </location>
</feature>
<evidence type="ECO:0000256" key="3">
    <source>
        <dbReference type="ARBA" id="ARBA00022989"/>
    </source>
</evidence>
<comment type="subcellular location">
    <subcellularLocation>
        <location evidence="1">Membrane</location>
        <topology evidence="1">Multi-pass membrane protein</topology>
    </subcellularLocation>
</comment>
<proteinExistence type="predicted"/>
<feature type="chain" id="PRO_5047012016" description="TM7S3/TM198-like domain-containing protein" evidence="7">
    <location>
        <begin position="20"/>
        <end position="1137"/>
    </location>
</feature>
<keyword evidence="2 6" id="KW-0812">Transmembrane</keyword>
<feature type="compositionally biased region" description="Basic and acidic residues" evidence="5">
    <location>
        <begin position="1113"/>
        <end position="1123"/>
    </location>
</feature>
<dbReference type="PANTHER" id="PTHR39469:SF1">
    <property type="entry name" value="DUF4203 DOMAIN-CONTAINING PROTEIN"/>
    <property type="match status" value="1"/>
</dbReference>
<dbReference type="EMBL" id="JBFXLQ010000052">
    <property type="protein sequence ID" value="KAL2863442.1"/>
    <property type="molecule type" value="Genomic_DNA"/>
</dbReference>
<dbReference type="PANTHER" id="PTHR39469">
    <property type="entry name" value="CHROMOSOME 1, WHOLE GENOME SHOTGUN SEQUENCE"/>
    <property type="match status" value="1"/>
</dbReference>
<keyword evidence="4 6" id="KW-0472">Membrane</keyword>
<feature type="compositionally biased region" description="Basic and acidic residues" evidence="5">
    <location>
        <begin position="741"/>
        <end position="750"/>
    </location>
</feature>
<feature type="compositionally biased region" description="Polar residues" evidence="5">
    <location>
        <begin position="571"/>
        <end position="584"/>
    </location>
</feature>
<protein>
    <recommendedName>
        <fullName evidence="8">TM7S3/TM198-like domain-containing protein</fullName>
    </recommendedName>
</protein>
<dbReference type="Proteomes" id="UP001610432">
    <property type="component" value="Unassembled WGS sequence"/>
</dbReference>
<feature type="transmembrane region" description="Helical" evidence="6">
    <location>
        <begin position="243"/>
        <end position="264"/>
    </location>
</feature>
<evidence type="ECO:0000256" key="7">
    <source>
        <dbReference type="SAM" id="SignalP"/>
    </source>
</evidence>
<feature type="compositionally biased region" description="Polar residues" evidence="5">
    <location>
        <begin position="1071"/>
        <end position="1084"/>
    </location>
</feature>
<evidence type="ECO:0000313" key="10">
    <source>
        <dbReference type="Proteomes" id="UP001610432"/>
    </source>
</evidence>
<feature type="compositionally biased region" description="Basic and acidic residues" evidence="5">
    <location>
        <begin position="716"/>
        <end position="726"/>
    </location>
</feature>
<evidence type="ECO:0000256" key="2">
    <source>
        <dbReference type="ARBA" id="ARBA00022692"/>
    </source>
</evidence>
<evidence type="ECO:0000256" key="1">
    <source>
        <dbReference type="ARBA" id="ARBA00004141"/>
    </source>
</evidence>
<gene>
    <name evidence="9" type="ORF">BJX67DRAFT_262096</name>
</gene>
<organism evidence="9 10">
    <name type="scientific">Aspergillus lucknowensis</name>
    <dbReference type="NCBI Taxonomy" id="176173"/>
    <lineage>
        <taxon>Eukaryota</taxon>
        <taxon>Fungi</taxon>
        <taxon>Dikarya</taxon>
        <taxon>Ascomycota</taxon>
        <taxon>Pezizomycotina</taxon>
        <taxon>Eurotiomycetes</taxon>
        <taxon>Eurotiomycetidae</taxon>
        <taxon>Eurotiales</taxon>
        <taxon>Aspergillaceae</taxon>
        <taxon>Aspergillus</taxon>
        <taxon>Aspergillus subgen. Nidulantes</taxon>
    </lineage>
</organism>
<feature type="region of interest" description="Disordered" evidence="5">
    <location>
        <begin position="850"/>
        <end position="912"/>
    </location>
</feature>
<feature type="compositionally biased region" description="Polar residues" evidence="5">
    <location>
        <begin position="481"/>
        <end position="495"/>
    </location>
</feature>
<feature type="compositionally biased region" description="Basic and acidic residues" evidence="5">
    <location>
        <begin position="443"/>
        <end position="452"/>
    </location>
</feature>
<keyword evidence="3 6" id="KW-1133">Transmembrane helix</keyword>
<feature type="compositionally biased region" description="Polar residues" evidence="5">
    <location>
        <begin position="687"/>
        <end position="696"/>
    </location>
</feature>
<keyword evidence="7" id="KW-0732">Signal</keyword>
<evidence type="ECO:0000313" key="9">
    <source>
        <dbReference type="EMBL" id="KAL2863442.1"/>
    </source>
</evidence>
<name>A0ABR4LJ75_9EURO</name>
<feature type="compositionally biased region" description="Polar residues" evidence="5">
    <location>
        <begin position="655"/>
        <end position="671"/>
    </location>
</feature>
<feature type="region of interest" description="Disordered" evidence="5">
    <location>
        <begin position="38"/>
        <end position="75"/>
    </location>
</feature>
<feature type="transmembrane region" description="Helical" evidence="6">
    <location>
        <begin position="219"/>
        <end position="236"/>
    </location>
</feature>
<feature type="compositionally biased region" description="Acidic residues" evidence="5">
    <location>
        <begin position="560"/>
        <end position="570"/>
    </location>
</feature>
<evidence type="ECO:0000256" key="4">
    <source>
        <dbReference type="ARBA" id="ARBA00023136"/>
    </source>
</evidence>
<dbReference type="InterPro" id="IPR025256">
    <property type="entry name" value="TM7S3/TM198-like_dom"/>
</dbReference>
<feature type="region of interest" description="Disordered" evidence="5">
    <location>
        <begin position="551"/>
        <end position="781"/>
    </location>
</feature>
<evidence type="ECO:0000256" key="5">
    <source>
        <dbReference type="SAM" id="MobiDB-lite"/>
    </source>
</evidence>
<feature type="region of interest" description="Disordered" evidence="5">
    <location>
        <begin position="420"/>
        <end position="495"/>
    </location>
</feature>
<feature type="domain" description="TM7S3/TM198-like" evidence="8">
    <location>
        <begin position="113"/>
        <end position="316"/>
    </location>
</feature>
<feature type="region of interest" description="Disordered" evidence="5">
    <location>
        <begin position="1060"/>
        <end position="1137"/>
    </location>
</feature>
<feature type="compositionally biased region" description="Basic and acidic residues" evidence="5">
    <location>
        <begin position="605"/>
        <end position="617"/>
    </location>
</feature>
<feature type="signal peptide" evidence="7">
    <location>
        <begin position="1"/>
        <end position="19"/>
    </location>
</feature>
<evidence type="ECO:0000256" key="6">
    <source>
        <dbReference type="SAM" id="Phobius"/>
    </source>
</evidence>
<keyword evidence="10" id="KW-1185">Reference proteome</keyword>
<sequence>MRVHSHLVLIAYLFPVLLALVVRIPEIDRLENRALLARETDSSTTKASHDATPTNATSIATSAGNSTTTTTSATTVPLLNASATDEDDNGANSTAPGSLPLQPVVTPALGVGGFILLVTGAVLALIGVRNLWIQVFLSSAYLTSLGVTVLIVYVMNPPVRIAIQGAYLVAIFFTGITFGALAIVFKELSEGLGCLLGGFCTSMWLLSTRPGGLLTETDAKTGFIGAISVGFYAISFSRYTRPYGLIVSTSMSGGTAVSLGIDFYSKAGLKEFWLYIWALNDDVFPLGTNTYPVTRYIKVELAVTVIVAIMGVISQLRLWKMVRDRRAKEEHKRQEQQKRKDEAEAEAVKRLEEDNVKERIEWEAKYGDPATDSSSWSSPELAAASQICSADGGEALRKVEAPEEESISDSVVSYRCSDCRARGNDDADSDGSGSTRRYQAQQEDGKDEHERSICATPTLGDQDSISPKAFRGTETAEDRSSGMTATVGSETGSVYSKRLSTTLSRKEYVGNSSRHMPVPQETLMAHDDIASSTQGVIDDFNDINSDRNTIAAQSHYQAMLDEEQPMEAEETNPNNDCPQSTTGAAEQPAHASESQANAISPETSVHAEPKRLQESVGKEMSAGESISNKTECEGEARGTELGSQHGEAEEFPSKCENSFLQSSARVPTSPENDVRGEIGRQAETAKGDTQSPQGKNIPSVCGEKVAAENGPMGKRQPRELEGKEKTEEDSEPERVSATYHSAEKSSKEHNIPLVPRNPEKHETNPPSEAPFKQKEEEPRRLDAETVQQLPKHMSRIVQTYRMNEWAKHLANADIPELEPIQPFEDERPECLVDEEEAAAPVKVTELMQTPLNAQPPAVESRVLSARDANETCPHDPCTSSQKKQRRSKLPRPLSRLLVGSGQNSPYHFPPAVQPQLGSIATSSSITLLSNVSAADPRREDSGRSKAKWKGPPPLIAVREDMMRNRLSSLSLPTDAYVRQSPGYSPTEFSPRHSSTFTIAEEDDDDIPLSQRRTMLHHQAPPNAFPASAHPPPPRWSHSGVPSRANSPAVLAAWRESVREDLRERSDPLKLTTRSTVATAPSERSASPFGQLGQRNASSSSIGDKIADGMQRGDMSELHREALRRMQAKANRSVNRVR</sequence>
<feature type="compositionally biased region" description="Low complexity" evidence="5">
    <location>
        <begin position="54"/>
        <end position="75"/>
    </location>
</feature>
<accession>A0ABR4LJ75</accession>
<dbReference type="Pfam" id="PF13886">
    <property type="entry name" value="TM7S3_TM198"/>
    <property type="match status" value="1"/>
</dbReference>
<feature type="compositionally biased region" description="Basic and acidic residues" evidence="5">
    <location>
        <begin position="771"/>
        <end position="781"/>
    </location>
</feature>
<evidence type="ECO:0000259" key="8">
    <source>
        <dbReference type="Pfam" id="PF13886"/>
    </source>
</evidence>
<dbReference type="RefSeq" id="XP_070882421.1">
    <property type="nucleotide sequence ID" value="XM_071026362.1"/>
</dbReference>
<feature type="transmembrane region" description="Helical" evidence="6">
    <location>
        <begin position="135"/>
        <end position="155"/>
    </location>
</feature>
<feature type="region of interest" description="Disordered" evidence="5">
    <location>
        <begin position="329"/>
        <end position="350"/>
    </location>
</feature>
<dbReference type="GeneID" id="98141434"/>
<feature type="transmembrane region" description="Helical" evidence="6">
    <location>
        <begin position="191"/>
        <end position="207"/>
    </location>
</feature>
<feature type="compositionally biased region" description="Basic and acidic residues" evidence="5">
    <location>
        <begin position="672"/>
        <end position="686"/>
    </location>
</feature>
<reference evidence="9 10" key="1">
    <citation type="submission" date="2024-07" db="EMBL/GenBank/DDBJ databases">
        <title>Section-level genome sequencing and comparative genomics of Aspergillus sections Usti and Cavernicolus.</title>
        <authorList>
            <consortium name="Lawrence Berkeley National Laboratory"/>
            <person name="Nybo J.L."/>
            <person name="Vesth T.C."/>
            <person name="Theobald S."/>
            <person name="Frisvad J.C."/>
            <person name="Larsen T.O."/>
            <person name="Kjaerboelling I."/>
            <person name="Rothschild-Mancinelli K."/>
            <person name="Lyhne E.K."/>
            <person name="Kogle M.E."/>
            <person name="Barry K."/>
            <person name="Clum A."/>
            <person name="Na H."/>
            <person name="Ledsgaard L."/>
            <person name="Lin J."/>
            <person name="Lipzen A."/>
            <person name="Kuo A."/>
            <person name="Riley R."/>
            <person name="Mondo S."/>
            <person name="Labutti K."/>
            <person name="Haridas S."/>
            <person name="Pangalinan J."/>
            <person name="Salamov A.A."/>
            <person name="Simmons B.A."/>
            <person name="Magnuson J.K."/>
            <person name="Chen J."/>
            <person name="Drula E."/>
            <person name="Henrissat B."/>
            <person name="Wiebenga A."/>
            <person name="Lubbers R.J."/>
            <person name="Gomes A.C."/>
            <person name="Macurrencykelacurrency M.R."/>
            <person name="Stajich J."/>
            <person name="Grigoriev I.V."/>
            <person name="Mortensen U.H."/>
            <person name="De Vries R.P."/>
            <person name="Baker S.E."/>
            <person name="Andersen M.R."/>
        </authorList>
    </citation>
    <scope>NUCLEOTIDE SEQUENCE [LARGE SCALE GENOMIC DNA]</scope>
    <source>
        <strain evidence="9 10">CBS 449.75</strain>
    </source>
</reference>
<comment type="caution">
    <text evidence="9">The sequence shown here is derived from an EMBL/GenBank/DDBJ whole genome shotgun (WGS) entry which is preliminary data.</text>
</comment>
<feature type="region of interest" description="Disordered" evidence="5">
    <location>
        <begin position="1022"/>
        <end position="1043"/>
    </location>
</feature>